<accession>A0ABD5PIF8</accession>
<evidence type="ECO:0000313" key="2">
    <source>
        <dbReference type="EMBL" id="MFC4360637.1"/>
    </source>
</evidence>
<dbReference type="Pfam" id="PF14026">
    <property type="entry name" value="SCO4226-like"/>
    <property type="match status" value="1"/>
</dbReference>
<organism evidence="2 3">
    <name type="scientific">Halobium salinum</name>
    <dbReference type="NCBI Taxonomy" id="1364940"/>
    <lineage>
        <taxon>Archaea</taxon>
        <taxon>Methanobacteriati</taxon>
        <taxon>Methanobacteriota</taxon>
        <taxon>Stenosarchaea group</taxon>
        <taxon>Halobacteria</taxon>
        <taxon>Halobacteriales</taxon>
        <taxon>Haloferacaceae</taxon>
        <taxon>Halobium</taxon>
    </lineage>
</organism>
<reference evidence="2 3" key="1">
    <citation type="journal article" date="2019" name="Int. J. Syst. Evol. Microbiol.">
        <title>The Global Catalogue of Microorganisms (GCM) 10K type strain sequencing project: providing services to taxonomists for standard genome sequencing and annotation.</title>
        <authorList>
            <consortium name="The Broad Institute Genomics Platform"/>
            <consortium name="The Broad Institute Genome Sequencing Center for Infectious Disease"/>
            <person name="Wu L."/>
            <person name="Ma J."/>
        </authorList>
    </citation>
    <scope>NUCLEOTIDE SEQUENCE [LARGE SCALE GENOMIC DNA]</scope>
    <source>
        <strain evidence="2 3">CGMCC 1.12553</strain>
    </source>
</reference>
<dbReference type="RefSeq" id="WP_267621022.1">
    <property type="nucleotide sequence ID" value="NZ_JAODIW010000005.1"/>
</dbReference>
<dbReference type="AlphaFoldDB" id="A0ABD5PIF8"/>
<evidence type="ECO:0000256" key="1">
    <source>
        <dbReference type="SAM" id="MobiDB-lite"/>
    </source>
</evidence>
<dbReference type="EMBL" id="JBHSDS010000017">
    <property type="protein sequence ID" value="MFC4360637.1"/>
    <property type="molecule type" value="Genomic_DNA"/>
</dbReference>
<feature type="region of interest" description="Disordered" evidence="1">
    <location>
        <begin position="86"/>
        <end position="106"/>
    </location>
</feature>
<protein>
    <submittedName>
        <fullName evidence="2">Nickel-binding protein</fullName>
    </submittedName>
</protein>
<gene>
    <name evidence="2" type="ORF">ACFO0N_22080</name>
</gene>
<sequence length="106" mass="11924">MTNQKLEDYLILRLLDQPVTHAERERASERSIAALDTVRDAGTDIEWVESEIMTNEDDEVTGTLCHFKAESEDALRDHADCAGLPVTRIERRGQPVEGPYQSGDPQ</sequence>
<proteinExistence type="predicted"/>
<comment type="caution">
    <text evidence="2">The sequence shown here is derived from an EMBL/GenBank/DDBJ whole genome shotgun (WGS) entry which is preliminary data.</text>
</comment>
<keyword evidence="3" id="KW-1185">Reference proteome</keyword>
<dbReference type="InterPro" id="IPR025336">
    <property type="entry name" value="SCO4226-like"/>
</dbReference>
<dbReference type="Proteomes" id="UP001595921">
    <property type="component" value="Unassembled WGS sequence"/>
</dbReference>
<evidence type="ECO:0000313" key="3">
    <source>
        <dbReference type="Proteomes" id="UP001595921"/>
    </source>
</evidence>
<name>A0ABD5PIF8_9EURY</name>